<gene>
    <name evidence="1" type="ORF">RHMOL_Rhmol03G0056600</name>
</gene>
<organism evidence="1 2">
    <name type="scientific">Rhododendron molle</name>
    <name type="common">Chinese azalea</name>
    <name type="synonym">Azalea mollis</name>
    <dbReference type="NCBI Taxonomy" id="49168"/>
    <lineage>
        <taxon>Eukaryota</taxon>
        <taxon>Viridiplantae</taxon>
        <taxon>Streptophyta</taxon>
        <taxon>Embryophyta</taxon>
        <taxon>Tracheophyta</taxon>
        <taxon>Spermatophyta</taxon>
        <taxon>Magnoliopsida</taxon>
        <taxon>eudicotyledons</taxon>
        <taxon>Gunneridae</taxon>
        <taxon>Pentapetalae</taxon>
        <taxon>asterids</taxon>
        <taxon>Ericales</taxon>
        <taxon>Ericaceae</taxon>
        <taxon>Ericoideae</taxon>
        <taxon>Rhodoreae</taxon>
        <taxon>Rhododendron</taxon>
    </lineage>
</organism>
<sequence>MSGASPTQRGSLIKGLRGSVPKDFPYFHVEFGLNKGFVHVIDDEQKFKANFGLKS</sequence>
<evidence type="ECO:0000313" key="1">
    <source>
        <dbReference type="EMBL" id="KAI8562725.1"/>
    </source>
</evidence>
<proteinExistence type="predicted"/>
<keyword evidence="2" id="KW-1185">Reference proteome</keyword>
<name>A0ACC0PBC7_RHOML</name>
<dbReference type="Proteomes" id="UP001062846">
    <property type="component" value="Chromosome 3"/>
</dbReference>
<comment type="caution">
    <text evidence="1">The sequence shown here is derived from an EMBL/GenBank/DDBJ whole genome shotgun (WGS) entry which is preliminary data.</text>
</comment>
<protein>
    <submittedName>
        <fullName evidence="1">Uncharacterized protein</fullName>
    </submittedName>
</protein>
<evidence type="ECO:0000313" key="2">
    <source>
        <dbReference type="Proteomes" id="UP001062846"/>
    </source>
</evidence>
<dbReference type="EMBL" id="CM046390">
    <property type="protein sequence ID" value="KAI8562725.1"/>
    <property type="molecule type" value="Genomic_DNA"/>
</dbReference>
<reference evidence="1" key="1">
    <citation type="submission" date="2022-02" db="EMBL/GenBank/DDBJ databases">
        <title>Plant Genome Project.</title>
        <authorList>
            <person name="Zhang R.-G."/>
        </authorList>
    </citation>
    <scope>NUCLEOTIDE SEQUENCE</scope>
    <source>
        <strain evidence="1">AT1</strain>
    </source>
</reference>
<accession>A0ACC0PBC7</accession>